<dbReference type="GO" id="GO:0043709">
    <property type="term" value="P:cell adhesion involved in single-species biofilm formation"/>
    <property type="evidence" value="ECO:0007669"/>
    <property type="project" value="TreeGrafter"/>
</dbReference>
<gene>
    <name evidence="3" type="ORF">C7K55_06530</name>
</gene>
<dbReference type="AlphaFoldDB" id="A0A2P7MWZ3"/>
<dbReference type="RefSeq" id="WP_106502625.1">
    <property type="nucleotide sequence ID" value="NZ_PXXO01000006.1"/>
</dbReference>
<dbReference type="EMBL" id="PXXO01000006">
    <property type="protein sequence ID" value="PSJ05691.1"/>
    <property type="molecule type" value="Genomic_DNA"/>
</dbReference>
<evidence type="ECO:0000259" key="2">
    <source>
        <dbReference type="PROSITE" id="PS50887"/>
    </source>
</evidence>
<dbReference type="SUPFAM" id="SSF55073">
    <property type="entry name" value="Nucleotide cyclase"/>
    <property type="match status" value="1"/>
</dbReference>
<reference evidence="3 4" key="1">
    <citation type="journal article" date="2018" name="Environ. Microbiol.">
        <title>Ecological and genomic features of two widespread freshwater picocyanobacteria.</title>
        <authorList>
            <person name="Cabello-Yeves P.J."/>
            <person name="Picazo A."/>
            <person name="Camacho A."/>
            <person name="Callieri C."/>
            <person name="Rosselli R."/>
            <person name="Roda-Garcia J.J."/>
            <person name="Coutinho F.H."/>
            <person name="Rodriguez-Valera F."/>
        </authorList>
    </citation>
    <scope>NUCLEOTIDE SEQUENCE [LARGE SCALE GENOMIC DNA]</scope>
    <source>
        <strain evidence="3 4">Tous</strain>
    </source>
</reference>
<name>A0A2P7MWZ3_9CYAN</name>
<keyword evidence="4" id="KW-1185">Reference proteome</keyword>
<keyword evidence="1" id="KW-1133">Transmembrane helix</keyword>
<evidence type="ECO:0000313" key="3">
    <source>
        <dbReference type="EMBL" id="PSJ05691.1"/>
    </source>
</evidence>
<feature type="domain" description="GGDEF" evidence="2">
    <location>
        <begin position="466"/>
        <end position="592"/>
    </location>
</feature>
<dbReference type="PROSITE" id="PS50887">
    <property type="entry name" value="GGDEF"/>
    <property type="match status" value="1"/>
</dbReference>
<keyword evidence="1" id="KW-0472">Membrane</keyword>
<dbReference type="InterPro" id="IPR000160">
    <property type="entry name" value="GGDEF_dom"/>
</dbReference>
<dbReference type="SMART" id="SM00267">
    <property type="entry name" value="GGDEF"/>
    <property type="match status" value="1"/>
</dbReference>
<dbReference type="GO" id="GO:0005886">
    <property type="term" value="C:plasma membrane"/>
    <property type="evidence" value="ECO:0007669"/>
    <property type="project" value="TreeGrafter"/>
</dbReference>
<organism evidence="3 4">
    <name type="scientific">Cyanobium usitatum str. Tous</name>
    <dbReference type="NCBI Taxonomy" id="2116684"/>
    <lineage>
        <taxon>Bacteria</taxon>
        <taxon>Bacillati</taxon>
        <taxon>Cyanobacteriota</taxon>
        <taxon>Cyanophyceae</taxon>
        <taxon>Synechococcales</taxon>
        <taxon>Prochlorococcaceae</taxon>
        <taxon>Cyanobium</taxon>
    </lineage>
</organism>
<proteinExistence type="predicted"/>
<accession>A0A2P7MWZ3</accession>
<dbReference type="CDD" id="cd01949">
    <property type="entry name" value="GGDEF"/>
    <property type="match status" value="1"/>
</dbReference>
<dbReference type="GO" id="GO:0052621">
    <property type="term" value="F:diguanylate cyclase activity"/>
    <property type="evidence" value="ECO:0007669"/>
    <property type="project" value="TreeGrafter"/>
</dbReference>
<feature type="transmembrane region" description="Helical" evidence="1">
    <location>
        <begin position="45"/>
        <end position="65"/>
    </location>
</feature>
<dbReference type="OrthoDB" id="453368at2"/>
<dbReference type="Proteomes" id="UP000243002">
    <property type="component" value="Unassembled WGS sequence"/>
</dbReference>
<dbReference type="Pfam" id="PF00990">
    <property type="entry name" value="GGDEF"/>
    <property type="match status" value="1"/>
</dbReference>
<evidence type="ECO:0000256" key="1">
    <source>
        <dbReference type="SAM" id="Phobius"/>
    </source>
</evidence>
<feature type="transmembrane region" description="Helical" evidence="1">
    <location>
        <begin position="117"/>
        <end position="143"/>
    </location>
</feature>
<feature type="transmembrane region" description="Helical" evidence="1">
    <location>
        <begin position="85"/>
        <end position="105"/>
    </location>
</feature>
<feature type="transmembrane region" description="Helical" evidence="1">
    <location>
        <begin position="163"/>
        <end position="179"/>
    </location>
</feature>
<keyword evidence="1" id="KW-0812">Transmembrane</keyword>
<protein>
    <recommendedName>
        <fullName evidence="2">GGDEF domain-containing protein</fullName>
    </recommendedName>
</protein>
<comment type="caution">
    <text evidence="3">The sequence shown here is derived from an EMBL/GenBank/DDBJ whole genome shotgun (WGS) entry which is preliminary data.</text>
</comment>
<dbReference type="InterPro" id="IPR050469">
    <property type="entry name" value="Diguanylate_Cyclase"/>
</dbReference>
<dbReference type="NCBIfam" id="TIGR00254">
    <property type="entry name" value="GGDEF"/>
    <property type="match status" value="1"/>
</dbReference>
<feature type="transmembrane region" description="Helical" evidence="1">
    <location>
        <begin position="191"/>
        <end position="212"/>
    </location>
</feature>
<dbReference type="InterPro" id="IPR043128">
    <property type="entry name" value="Rev_trsase/Diguanyl_cyclase"/>
</dbReference>
<sequence length="592" mass="64444">MASITGSPAPSPWGALFAPPTRRQGLVLALTAGLAVLLNLQPLPLFYGIQVLLGSILPILALLLWRTGWVIPVGCIASLVTWKAWGHPWAVVIFSAEITWLTLGLQRLSRRNDQVSTGAVIPLAISYWLLLGAPMVAIFYGLILQIDPSNVTVTALKQVVNGVLNATIAFVLFMVISALQNRKGHGNGISLRGLIVGLVLITMTVPALIITMSSGYQLVLAMQQAELDNLKVVNRAVAASKPWSEIPGGDVAYRRVEANGNSTSSDAELFSQLDKDYTDGGRANVHPRELAVLISKQPMAGLRKWVNGYWSYSQLHASPGQPSVLIQVVQPAGTLVKRMQDQISQLLVVVLTTLLLGTAASMTLGALFEREINKLLKPMLTSPDGLSTLAPSLINELRVMVLLINQRIQQVRLLTFDLQETNLALRRSRDELEQVSSSDILTGCGNRNVLFLRLKEECLRCRRTGEALSCITIDIDNLTDINDRFGHEIGDLVLKRVASAVRQRLRITDHLFRSGGDEFVVVATDCNGAAAHEMAEELQALVSQLRLASKQELVPTSITTGISSLEGDELKPDILLARSDADLRHARQNANS</sequence>
<dbReference type="PANTHER" id="PTHR45138:SF9">
    <property type="entry name" value="DIGUANYLATE CYCLASE DGCM-RELATED"/>
    <property type="match status" value="1"/>
</dbReference>
<dbReference type="Gene3D" id="3.30.70.270">
    <property type="match status" value="1"/>
</dbReference>
<dbReference type="PANTHER" id="PTHR45138">
    <property type="entry name" value="REGULATORY COMPONENTS OF SENSORY TRANSDUCTION SYSTEM"/>
    <property type="match status" value="1"/>
</dbReference>
<evidence type="ECO:0000313" key="4">
    <source>
        <dbReference type="Proteomes" id="UP000243002"/>
    </source>
</evidence>
<feature type="transmembrane region" description="Helical" evidence="1">
    <location>
        <begin position="346"/>
        <end position="368"/>
    </location>
</feature>
<dbReference type="GO" id="GO:1902201">
    <property type="term" value="P:negative regulation of bacterial-type flagellum-dependent cell motility"/>
    <property type="evidence" value="ECO:0007669"/>
    <property type="project" value="TreeGrafter"/>
</dbReference>
<dbReference type="InterPro" id="IPR029787">
    <property type="entry name" value="Nucleotide_cyclase"/>
</dbReference>